<evidence type="ECO:0000256" key="2">
    <source>
        <dbReference type="ARBA" id="ARBA00005983"/>
    </source>
</evidence>
<evidence type="ECO:0000256" key="1">
    <source>
        <dbReference type="ARBA" id="ARBA00001946"/>
    </source>
</evidence>
<evidence type="ECO:0000256" key="4">
    <source>
        <dbReference type="ARBA" id="ARBA00022741"/>
    </source>
</evidence>
<dbReference type="Gene3D" id="2.60.200.40">
    <property type="match status" value="1"/>
</dbReference>
<dbReference type="InterPro" id="IPR001206">
    <property type="entry name" value="Diacylglycerol_kinase_cat_dom"/>
</dbReference>
<protein>
    <submittedName>
        <fullName evidence="11">Transcriptional regulator</fullName>
    </submittedName>
</protein>
<dbReference type="AlphaFoldDB" id="A0A2A3YKG0"/>
<comment type="cofactor">
    <cofactor evidence="1">
        <name>Mg(2+)</name>
        <dbReference type="ChEBI" id="CHEBI:18420"/>
    </cofactor>
</comment>
<proteinExistence type="inferred from homology"/>
<dbReference type="GO" id="GO:0005886">
    <property type="term" value="C:plasma membrane"/>
    <property type="evidence" value="ECO:0007669"/>
    <property type="project" value="TreeGrafter"/>
</dbReference>
<dbReference type="InterPro" id="IPR045540">
    <property type="entry name" value="YegS/DAGK_C"/>
</dbReference>
<evidence type="ECO:0000256" key="6">
    <source>
        <dbReference type="ARBA" id="ARBA00022840"/>
    </source>
</evidence>
<dbReference type="OrthoDB" id="3171056at2"/>
<dbReference type="GO" id="GO:0005524">
    <property type="term" value="F:ATP binding"/>
    <property type="evidence" value="ECO:0007669"/>
    <property type="project" value="UniProtKB-KW"/>
</dbReference>
<dbReference type="InterPro" id="IPR050187">
    <property type="entry name" value="Lipid_Phosphate_FormReg"/>
</dbReference>
<accession>A0A2A3YKG0</accession>
<dbReference type="Pfam" id="PF00781">
    <property type="entry name" value="DAGK_cat"/>
    <property type="match status" value="1"/>
</dbReference>
<feature type="domain" description="DAGKc" evidence="10">
    <location>
        <begin position="58"/>
        <end position="144"/>
    </location>
</feature>
<dbReference type="Proteomes" id="UP000218598">
    <property type="component" value="Unassembled WGS sequence"/>
</dbReference>
<dbReference type="GO" id="GO:0016301">
    <property type="term" value="F:kinase activity"/>
    <property type="evidence" value="ECO:0007669"/>
    <property type="project" value="UniProtKB-KW"/>
</dbReference>
<feature type="region of interest" description="Disordered" evidence="9">
    <location>
        <begin position="14"/>
        <end position="44"/>
    </location>
</feature>
<gene>
    <name evidence="11" type="ORF">CIK66_07285</name>
</gene>
<dbReference type="PANTHER" id="PTHR12358:SF106">
    <property type="entry name" value="LIPID KINASE YEGS"/>
    <property type="match status" value="1"/>
</dbReference>
<keyword evidence="12" id="KW-1185">Reference proteome</keyword>
<evidence type="ECO:0000256" key="8">
    <source>
        <dbReference type="ARBA" id="ARBA00023264"/>
    </source>
</evidence>
<dbReference type="GO" id="GO:0008654">
    <property type="term" value="P:phospholipid biosynthetic process"/>
    <property type="evidence" value="ECO:0007669"/>
    <property type="project" value="UniProtKB-KW"/>
</dbReference>
<name>A0A2A3YKG0_9MICO</name>
<keyword evidence="7" id="KW-0443">Lipid metabolism</keyword>
<dbReference type="Gene3D" id="3.40.50.10330">
    <property type="entry name" value="Probable inorganic polyphosphate/atp-NAD kinase, domain 1"/>
    <property type="match status" value="1"/>
</dbReference>
<dbReference type="PROSITE" id="PS50146">
    <property type="entry name" value="DAGK"/>
    <property type="match status" value="1"/>
</dbReference>
<keyword evidence="6" id="KW-0067">ATP-binding</keyword>
<dbReference type="InterPro" id="IPR016064">
    <property type="entry name" value="NAD/diacylglycerol_kinase_sf"/>
</dbReference>
<comment type="similarity">
    <text evidence="2">Belongs to the diacylglycerol/lipid kinase family.</text>
</comment>
<evidence type="ECO:0000256" key="7">
    <source>
        <dbReference type="ARBA" id="ARBA00023209"/>
    </source>
</evidence>
<keyword evidence="8" id="KW-1208">Phospholipid metabolism</keyword>
<dbReference type="EMBL" id="NRGR01000012">
    <property type="protein sequence ID" value="PCC39768.1"/>
    <property type="molecule type" value="Genomic_DNA"/>
</dbReference>
<evidence type="ECO:0000259" key="10">
    <source>
        <dbReference type="PROSITE" id="PS50146"/>
    </source>
</evidence>
<evidence type="ECO:0000256" key="3">
    <source>
        <dbReference type="ARBA" id="ARBA00022679"/>
    </source>
</evidence>
<keyword evidence="7" id="KW-0594">Phospholipid biosynthesis</keyword>
<keyword evidence="3" id="KW-0808">Transferase</keyword>
<keyword evidence="4" id="KW-0547">Nucleotide-binding</keyword>
<dbReference type="PANTHER" id="PTHR12358">
    <property type="entry name" value="SPHINGOSINE KINASE"/>
    <property type="match status" value="1"/>
</dbReference>
<organism evidence="11 12">
    <name type="scientific">Brachybacterium alimentarium</name>
    <dbReference type="NCBI Taxonomy" id="47845"/>
    <lineage>
        <taxon>Bacteria</taxon>
        <taxon>Bacillati</taxon>
        <taxon>Actinomycetota</taxon>
        <taxon>Actinomycetes</taxon>
        <taxon>Micrococcales</taxon>
        <taxon>Dermabacteraceae</taxon>
        <taxon>Brachybacterium</taxon>
    </lineage>
</organism>
<dbReference type="SUPFAM" id="SSF111331">
    <property type="entry name" value="NAD kinase/diacylglycerol kinase-like"/>
    <property type="match status" value="1"/>
</dbReference>
<evidence type="ECO:0000256" key="9">
    <source>
        <dbReference type="SAM" id="MobiDB-lite"/>
    </source>
</evidence>
<dbReference type="InterPro" id="IPR017438">
    <property type="entry name" value="ATP-NAD_kinase_N"/>
</dbReference>
<keyword evidence="7" id="KW-0444">Lipid biosynthesis</keyword>
<evidence type="ECO:0000256" key="5">
    <source>
        <dbReference type="ARBA" id="ARBA00022777"/>
    </source>
</evidence>
<sequence length="333" mass="34815">MVRRLRSEHVLRRAFRRPRSDRLQPGHGAPGPGARCRRGGGAPPRLGRLAVVRDGSGGPGRGAAARALAGAPSVVIVAGGDGTARIVAEAALGSGTPFALLPFGTGNLLARNLGLPLGEPTASVAAAFSGATRPVDVGVAELEDEAGEWTTRMFLVMAGIGLDAEMARTTSTLAKRIIGWLAYVPPIARSLLAHRPLDLRYRIDGGRIRTARAHTVIIGNCGTLTGGMLLLPEAALDDGLLDVVMLRPARRLGWARIGARLTAQGVAHRSRFGRSMLRLAPGLHALVYARGRTFEVRFGTPYGVQLDGDSVGLARSARIGLRPGALRVCVAGG</sequence>
<reference evidence="11 12" key="1">
    <citation type="journal article" date="2017" name="Elife">
        <title>Extensive horizontal gene transfer in cheese-associated bacteria.</title>
        <authorList>
            <person name="Bonham K.S."/>
            <person name="Wolfe B.E."/>
            <person name="Dutton R.J."/>
        </authorList>
    </citation>
    <scope>NUCLEOTIDE SEQUENCE [LARGE SCALE GENOMIC DNA]</scope>
    <source>
        <strain evidence="11 12">341_9</strain>
    </source>
</reference>
<evidence type="ECO:0000313" key="11">
    <source>
        <dbReference type="EMBL" id="PCC39768.1"/>
    </source>
</evidence>
<keyword evidence="5" id="KW-0418">Kinase</keyword>
<dbReference type="Pfam" id="PF19279">
    <property type="entry name" value="YegS_C"/>
    <property type="match status" value="1"/>
</dbReference>
<comment type="caution">
    <text evidence="11">The sequence shown here is derived from an EMBL/GenBank/DDBJ whole genome shotgun (WGS) entry which is preliminary data.</text>
</comment>
<evidence type="ECO:0000313" key="12">
    <source>
        <dbReference type="Proteomes" id="UP000218598"/>
    </source>
</evidence>